<evidence type="ECO:0000313" key="3">
    <source>
        <dbReference type="Proteomes" id="UP000469724"/>
    </source>
</evidence>
<evidence type="ECO:0000313" key="2">
    <source>
        <dbReference type="EMBL" id="NDY55598.1"/>
    </source>
</evidence>
<proteinExistence type="predicted"/>
<reference evidence="2 3" key="1">
    <citation type="submission" date="2020-02" db="EMBL/GenBank/DDBJ databases">
        <title>Comparative genomics of sulfur disproportionating microorganisms.</title>
        <authorList>
            <person name="Ward L.M."/>
            <person name="Bertran E."/>
            <person name="Johnston D.T."/>
        </authorList>
    </citation>
    <scope>NUCLEOTIDE SEQUENCE [LARGE SCALE GENOMIC DNA]</scope>
    <source>
        <strain evidence="2 3">DSM 3696</strain>
    </source>
</reference>
<protein>
    <submittedName>
        <fullName evidence="2">Uncharacterized protein</fullName>
    </submittedName>
</protein>
<feature type="chain" id="PRO_5029565083" evidence="1">
    <location>
        <begin position="27"/>
        <end position="87"/>
    </location>
</feature>
<organism evidence="2 3">
    <name type="scientific">Desulfolutivibrio sulfodismutans</name>
    <dbReference type="NCBI Taxonomy" id="63561"/>
    <lineage>
        <taxon>Bacteria</taxon>
        <taxon>Pseudomonadati</taxon>
        <taxon>Thermodesulfobacteriota</taxon>
        <taxon>Desulfovibrionia</taxon>
        <taxon>Desulfovibrionales</taxon>
        <taxon>Desulfovibrionaceae</taxon>
        <taxon>Desulfolutivibrio</taxon>
    </lineage>
</organism>
<sequence length="87" mass="8973">MRITPFLFAVSAAFLILAGGALEARAEKDITNPLTGEVVVMKFAKTPSAREVTKIGQKLGRKTLEAVLSSAAPGQAAKLAGCLSGSK</sequence>
<dbReference type="AlphaFoldDB" id="A0A7K3NHC9"/>
<comment type="caution">
    <text evidence="2">The sequence shown here is derived from an EMBL/GenBank/DDBJ whole genome shotgun (WGS) entry which is preliminary data.</text>
</comment>
<dbReference type="EMBL" id="JAAGRQ010000007">
    <property type="protein sequence ID" value="NDY55598.1"/>
    <property type="molecule type" value="Genomic_DNA"/>
</dbReference>
<name>A0A7K3NHC9_9BACT</name>
<feature type="signal peptide" evidence="1">
    <location>
        <begin position="1"/>
        <end position="26"/>
    </location>
</feature>
<evidence type="ECO:0000256" key="1">
    <source>
        <dbReference type="SAM" id="SignalP"/>
    </source>
</evidence>
<keyword evidence="3" id="KW-1185">Reference proteome</keyword>
<gene>
    <name evidence="2" type="ORF">G3N56_02425</name>
</gene>
<dbReference type="RefSeq" id="WP_163300656.1">
    <property type="nucleotide sequence ID" value="NZ_JAAGRQ010000007.1"/>
</dbReference>
<dbReference type="Proteomes" id="UP000469724">
    <property type="component" value="Unassembled WGS sequence"/>
</dbReference>
<accession>A0A7K3NHC9</accession>
<keyword evidence="1" id="KW-0732">Signal</keyword>